<dbReference type="Proteomes" id="UP001056255">
    <property type="component" value="Chromosome II"/>
</dbReference>
<dbReference type="InterPro" id="IPR020449">
    <property type="entry name" value="Tscrpt_reg_AraC-type_HTH"/>
</dbReference>
<dbReference type="SUPFAM" id="SSF46689">
    <property type="entry name" value="Homeodomain-like"/>
    <property type="match status" value="2"/>
</dbReference>
<dbReference type="SMART" id="SM00342">
    <property type="entry name" value="HTH_ARAC"/>
    <property type="match status" value="1"/>
</dbReference>
<dbReference type="SUPFAM" id="SSF52317">
    <property type="entry name" value="Class I glutamine amidotransferase-like"/>
    <property type="match status" value="1"/>
</dbReference>
<keyword evidence="3" id="KW-0804">Transcription</keyword>
<protein>
    <submittedName>
        <fullName evidence="5">Helix-turn-helix domain-containing protein</fullName>
    </submittedName>
</protein>
<reference evidence="5" key="1">
    <citation type="submission" date="2021-08" db="EMBL/GenBank/DDBJ databases">
        <authorList>
            <person name="Sakaguchi M."/>
            <person name="Kikuchi T."/>
            <person name="Urbanczyk H."/>
        </authorList>
    </citation>
    <scope>NUCLEOTIDE SEQUENCE</scope>
    <source>
        <strain evidence="5">020920N</strain>
    </source>
</reference>
<evidence type="ECO:0000313" key="5">
    <source>
        <dbReference type="EMBL" id="USH04382.1"/>
    </source>
</evidence>
<evidence type="ECO:0000313" key="6">
    <source>
        <dbReference type="Proteomes" id="UP001056255"/>
    </source>
</evidence>
<feature type="domain" description="HTH araC/xylS-type" evidence="4">
    <location>
        <begin position="205"/>
        <end position="303"/>
    </location>
</feature>
<keyword evidence="2" id="KW-0238">DNA-binding</keyword>
<dbReference type="PANTHER" id="PTHR43280">
    <property type="entry name" value="ARAC-FAMILY TRANSCRIPTIONAL REGULATOR"/>
    <property type="match status" value="1"/>
</dbReference>
<dbReference type="PROSITE" id="PS01124">
    <property type="entry name" value="HTH_ARAC_FAMILY_2"/>
    <property type="match status" value="1"/>
</dbReference>
<organism evidence="5 6">
    <name type="scientific">Grimontia kaedaensis</name>
    <dbReference type="NCBI Taxonomy" id="2872157"/>
    <lineage>
        <taxon>Bacteria</taxon>
        <taxon>Pseudomonadati</taxon>
        <taxon>Pseudomonadota</taxon>
        <taxon>Gammaproteobacteria</taxon>
        <taxon>Vibrionales</taxon>
        <taxon>Vibrionaceae</taxon>
        <taxon>Grimontia</taxon>
    </lineage>
</organism>
<evidence type="ECO:0000256" key="1">
    <source>
        <dbReference type="ARBA" id="ARBA00023015"/>
    </source>
</evidence>
<proteinExistence type="predicted"/>
<sequence>MKNIKIAIVNYPTASQTAVHGLVEAMTIANTLCEQLNASVRFDASINVLEHLDTQQSVRVVVLPPCINDDFYMQENPLLYQYLSSMQQQGALLASACAGAFILAKGGFLDNKFCTTHWRLADSFRSAFPELKLNENAIIVNEGDVITAGGLMAWLDLLFEIVSLYSSPTIAQQLSKEMVVDNGFREQRFYRQFVPNRDHGDELALKAQDYLDANYAEPISVKAIAEHFFVSQRTLQRRFLAAVGHTIIQYLQKLRLHHACQLIELTGKGITEISYEVGYQDISAFRKVFLREFGLTPTEFRKRFSTNRVAAENESAF</sequence>
<keyword evidence="1" id="KW-0805">Transcription regulation</keyword>
<dbReference type="EMBL" id="CP082276">
    <property type="protein sequence ID" value="USH04382.1"/>
    <property type="molecule type" value="Genomic_DNA"/>
</dbReference>
<dbReference type="PROSITE" id="PS00041">
    <property type="entry name" value="HTH_ARAC_FAMILY_1"/>
    <property type="match status" value="1"/>
</dbReference>
<dbReference type="Pfam" id="PF01965">
    <property type="entry name" value="DJ-1_PfpI"/>
    <property type="match status" value="1"/>
</dbReference>
<dbReference type="InterPro" id="IPR018062">
    <property type="entry name" value="HTH_AraC-typ_CS"/>
</dbReference>
<gene>
    <name evidence="5" type="ORF">K6Q96_21845</name>
</gene>
<dbReference type="RefSeq" id="WP_251880122.1">
    <property type="nucleotide sequence ID" value="NZ_CP082276.1"/>
</dbReference>
<dbReference type="PANTHER" id="PTHR43280:SF28">
    <property type="entry name" value="HTH-TYPE TRANSCRIPTIONAL ACTIVATOR RHAS"/>
    <property type="match status" value="1"/>
</dbReference>
<evidence type="ECO:0000256" key="3">
    <source>
        <dbReference type="ARBA" id="ARBA00023163"/>
    </source>
</evidence>
<dbReference type="InterPro" id="IPR002818">
    <property type="entry name" value="DJ-1/PfpI"/>
</dbReference>
<evidence type="ECO:0000259" key="4">
    <source>
        <dbReference type="PROSITE" id="PS01124"/>
    </source>
</evidence>
<dbReference type="InterPro" id="IPR009057">
    <property type="entry name" value="Homeodomain-like_sf"/>
</dbReference>
<keyword evidence="6" id="KW-1185">Reference proteome</keyword>
<evidence type="ECO:0000256" key="2">
    <source>
        <dbReference type="ARBA" id="ARBA00023125"/>
    </source>
</evidence>
<dbReference type="InterPro" id="IPR029062">
    <property type="entry name" value="Class_I_gatase-like"/>
</dbReference>
<accession>A0ABY4WZH2</accession>
<dbReference type="InterPro" id="IPR018060">
    <property type="entry name" value="HTH_AraC"/>
</dbReference>
<dbReference type="PRINTS" id="PR00032">
    <property type="entry name" value="HTHARAC"/>
</dbReference>
<dbReference type="Pfam" id="PF12833">
    <property type="entry name" value="HTH_18"/>
    <property type="match status" value="1"/>
</dbReference>
<dbReference type="Gene3D" id="3.40.50.880">
    <property type="match status" value="1"/>
</dbReference>
<dbReference type="Gene3D" id="1.10.10.60">
    <property type="entry name" value="Homeodomain-like"/>
    <property type="match status" value="2"/>
</dbReference>
<name>A0ABY4WZH2_9GAMM</name>